<comment type="caution">
    <text evidence="1">The sequence shown here is derived from an EMBL/GenBank/DDBJ whole genome shotgun (WGS) entry which is preliminary data.</text>
</comment>
<dbReference type="InterPro" id="IPR045607">
    <property type="entry name" value="DUF6452"/>
</dbReference>
<accession>A0A552V0B1</accession>
<organism evidence="1 2">
    <name type="scientific">Flavobacterium zepuense</name>
    <dbReference type="NCBI Taxonomy" id="2593302"/>
    <lineage>
        <taxon>Bacteria</taxon>
        <taxon>Pseudomonadati</taxon>
        <taxon>Bacteroidota</taxon>
        <taxon>Flavobacteriia</taxon>
        <taxon>Flavobacteriales</taxon>
        <taxon>Flavobacteriaceae</taxon>
        <taxon>Flavobacterium</taxon>
    </lineage>
</organism>
<gene>
    <name evidence="1" type="ORF">FMM05_12160</name>
</gene>
<dbReference type="RefSeq" id="WP_143373654.1">
    <property type="nucleotide sequence ID" value="NZ_VJVZ01000007.1"/>
</dbReference>
<dbReference type="AlphaFoldDB" id="A0A552V0B1"/>
<dbReference type="Pfam" id="PF20050">
    <property type="entry name" value="DUF6452"/>
    <property type="match status" value="1"/>
</dbReference>
<dbReference type="PROSITE" id="PS51257">
    <property type="entry name" value="PROKAR_LIPOPROTEIN"/>
    <property type="match status" value="1"/>
</dbReference>
<protein>
    <recommendedName>
        <fullName evidence="3">Lipoprotein</fullName>
    </recommendedName>
</protein>
<reference evidence="1 2" key="1">
    <citation type="submission" date="2019-07" db="EMBL/GenBank/DDBJ databases">
        <title>Flavobacterium sp. nov., isolated from glacier ice.</title>
        <authorList>
            <person name="Liu Q."/>
            <person name="Xin Y.-H."/>
        </authorList>
    </citation>
    <scope>NUCLEOTIDE SEQUENCE [LARGE SCALE GENOMIC DNA]</scope>
    <source>
        <strain evidence="1 2">ZT4R6</strain>
    </source>
</reference>
<name>A0A552V0B1_9FLAO</name>
<dbReference type="EMBL" id="VJVZ01000007">
    <property type="protein sequence ID" value="TRW23906.1"/>
    <property type="molecule type" value="Genomic_DNA"/>
</dbReference>
<evidence type="ECO:0008006" key="3">
    <source>
        <dbReference type="Google" id="ProtNLM"/>
    </source>
</evidence>
<keyword evidence="2" id="KW-1185">Reference proteome</keyword>
<evidence type="ECO:0000313" key="1">
    <source>
        <dbReference type="EMBL" id="TRW23906.1"/>
    </source>
</evidence>
<dbReference type="Proteomes" id="UP000320643">
    <property type="component" value="Unassembled WGS sequence"/>
</dbReference>
<dbReference type="OrthoDB" id="663527at2"/>
<evidence type="ECO:0000313" key="2">
    <source>
        <dbReference type="Proteomes" id="UP000320643"/>
    </source>
</evidence>
<proteinExistence type="predicted"/>
<sequence length="175" mass="19568">MKRLIASVTIMFVFACYLVSCEKDDLCADTTPTTPNLIIEFYNSDSPDDLTTVNGLQLFVEGSQDTIQAGTVSTIKLPLRVDATSTKWGLIYYRPNTGTVIPNTDYLEFKYTTRTEYVSRACGYKTLFTLDAPNGTPPNPVLTNGTDSPTLWIDNVEVLNTNIENEDDVHIKIYF</sequence>